<dbReference type="GO" id="GO:0000160">
    <property type="term" value="P:phosphorelay signal transduction system"/>
    <property type="evidence" value="ECO:0007669"/>
    <property type="project" value="InterPro"/>
</dbReference>
<keyword evidence="4" id="KW-0804">Transcription</keyword>
<dbReference type="InterPro" id="IPR016032">
    <property type="entry name" value="Sig_transdc_resp-reg_C-effctor"/>
</dbReference>
<dbReference type="Gene3D" id="1.10.10.10">
    <property type="entry name" value="Winged helix-like DNA-binding domain superfamily/Winged helix DNA-binding domain"/>
    <property type="match status" value="1"/>
</dbReference>
<sequence>MSWQLAVLGPVELTADGVPIPAMPPKQQAALAMLACARGRTVSVEELVDGIWGADRPSSAVGALRNYAWALRKHLSTQGSVLLSSESRGYRLDGPLELDVDGIERLRAEGTEARVGGRLEFADTALRTALGAWRGDPLTGVPGPWAAAERARLRRLHRVLEEDLIEIAVQRGDFSHAMAELEALITGDPHSERLRALMMTALYRAGRRAEALDEYQRIRRLLVSEQGIEPGPVLAELHRQILSDEVPTVEAATAPIAMVAPRPAQLPPDAADFTGRQEQVHELCSAFGGVAPPLVAICGMGGVGKTALALHVAHRIRSRYPDGQLYVDLCGASAAPADPEHVLGAFLRALGVAQKEIPVGVAERAALFRSAISGRRMLIVLDNASDATQVAPLLPGEPECAVLVTARRPLTALPGVRSAALRVLEPEEAVELFARIVGAARVAAEPEAVRRIVELCGLLPIAVRIVAARVAARPQWTVVSEAERLAAERHDLDRFRVGELALTAAFRAGYDQLPAEAARAFRLLAVADLPDLSLAATAAVLDTIEPVAEDLCEELVDRAMLESVGRGRYHYHDLMRLFALGRPGTDPAADVTSRLLDFYLATMKTVLRVRHPGLRMRLAPTGHPGTRLADLEATREFLTVERRNLNALYRLAIAGTPRHRVLAADLALTVAETGLACDASIDPARTLEELARAIEADGNVVAARRARLAVVFALLGELDEPDQATAHIDRLLAEDDPDSDEWASGAVHAYAGILALHNGDPARAATHFATTLTMARRAGSPECVRVAYSLLARAYSAAGRNRDSLAAAARAVVADDKPGVRRHIVWGLIEAAWVLSAEGDFDRGSRLYDTALSLSRGFGSTRIESIVHARAARAHLNAGHFAKAAEHAERAEATRVTVGMGAFYTHNLLVRYTALRRLGRAVDAAECYRAATTQIPDFDAALTSWSAAPQVPATR</sequence>
<dbReference type="GO" id="GO:0043531">
    <property type="term" value="F:ADP binding"/>
    <property type="evidence" value="ECO:0007669"/>
    <property type="project" value="InterPro"/>
</dbReference>
<dbReference type="EMBL" id="WRPP01000001">
    <property type="protein sequence ID" value="MVU76838.1"/>
    <property type="molecule type" value="Genomic_DNA"/>
</dbReference>
<dbReference type="GO" id="GO:0003677">
    <property type="term" value="F:DNA binding"/>
    <property type="evidence" value="ECO:0007669"/>
    <property type="project" value="UniProtKB-UniRule"/>
</dbReference>
<evidence type="ECO:0000259" key="6">
    <source>
        <dbReference type="PROSITE" id="PS51755"/>
    </source>
</evidence>
<dbReference type="PROSITE" id="PS51755">
    <property type="entry name" value="OMPR_PHOB"/>
    <property type="match status" value="1"/>
</dbReference>
<dbReference type="CDD" id="cd15831">
    <property type="entry name" value="BTAD"/>
    <property type="match status" value="1"/>
</dbReference>
<organism evidence="7 8">
    <name type="scientific">Nocardia terrae</name>
    <dbReference type="NCBI Taxonomy" id="2675851"/>
    <lineage>
        <taxon>Bacteria</taxon>
        <taxon>Bacillati</taxon>
        <taxon>Actinomycetota</taxon>
        <taxon>Actinomycetes</taxon>
        <taxon>Mycobacteriales</taxon>
        <taxon>Nocardiaceae</taxon>
        <taxon>Nocardia</taxon>
    </lineage>
</organism>
<comment type="similarity">
    <text evidence="1">Belongs to the AfsR/DnrI/RedD regulatory family.</text>
</comment>
<dbReference type="SUPFAM" id="SSF52540">
    <property type="entry name" value="P-loop containing nucleoside triphosphate hydrolases"/>
    <property type="match status" value="1"/>
</dbReference>
<dbReference type="InterPro" id="IPR005158">
    <property type="entry name" value="BTAD"/>
</dbReference>
<feature type="domain" description="OmpR/PhoB-type" evidence="6">
    <location>
        <begin position="1"/>
        <end position="94"/>
    </location>
</feature>
<evidence type="ECO:0000256" key="3">
    <source>
        <dbReference type="ARBA" id="ARBA00023125"/>
    </source>
</evidence>
<dbReference type="SMART" id="SM01043">
    <property type="entry name" value="BTAD"/>
    <property type="match status" value="1"/>
</dbReference>
<dbReference type="Gene3D" id="3.40.50.300">
    <property type="entry name" value="P-loop containing nucleotide triphosphate hydrolases"/>
    <property type="match status" value="1"/>
</dbReference>
<dbReference type="AlphaFoldDB" id="A0A7K1USG0"/>
<dbReference type="Proteomes" id="UP000466794">
    <property type="component" value="Unassembled WGS sequence"/>
</dbReference>
<dbReference type="InterPro" id="IPR001867">
    <property type="entry name" value="OmpR/PhoB-type_DNA-bd"/>
</dbReference>
<dbReference type="PANTHER" id="PTHR35807">
    <property type="entry name" value="TRANSCRIPTIONAL REGULATOR REDD-RELATED"/>
    <property type="match status" value="1"/>
</dbReference>
<dbReference type="Gene3D" id="1.25.40.10">
    <property type="entry name" value="Tetratricopeptide repeat domain"/>
    <property type="match status" value="3"/>
</dbReference>
<dbReference type="GO" id="GO:0006355">
    <property type="term" value="P:regulation of DNA-templated transcription"/>
    <property type="evidence" value="ECO:0007669"/>
    <property type="project" value="InterPro"/>
</dbReference>
<keyword evidence="2" id="KW-0805">Transcription regulation</keyword>
<reference evidence="7 8" key="1">
    <citation type="submission" date="2019-12" db="EMBL/GenBank/DDBJ databases">
        <title>Nocardia sp. nov. ET3-3 isolated from soil.</title>
        <authorList>
            <person name="Kanchanasin P."/>
            <person name="Tanasupawat S."/>
            <person name="Yuki M."/>
            <person name="Kudo T."/>
        </authorList>
    </citation>
    <scope>NUCLEOTIDE SEQUENCE [LARGE SCALE GENOMIC DNA]</scope>
    <source>
        <strain evidence="7 8">ET3-3</strain>
    </source>
</reference>
<evidence type="ECO:0000256" key="5">
    <source>
        <dbReference type="PROSITE-ProRule" id="PRU01091"/>
    </source>
</evidence>
<dbReference type="InterPro" id="IPR011990">
    <property type="entry name" value="TPR-like_helical_dom_sf"/>
</dbReference>
<dbReference type="InterPro" id="IPR002182">
    <property type="entry name" value="NB-ARC"/>
</dbReference>
<dbReference type="InterPro" id="IPR036388">
    <property type="entry name" value="WH-like_DNA-bd_sf"/>
</dbReference>
<evidence type="ECO:0000256" key="1">
    <source>
        <dbReference type="ARBA" id="ARBA00005820"/>
    </source>
</evidence>
<dbReference type="SUPFAM" id="SSF46894">
    <property type="entry name" value="C-terminal effector domain of the bipartite response regulators"/>
    <property type="match status" value="1"/>
</dbReference>
<dbReference type="PRINTS" id="PR00364">
    <property type="entry name" value="DISEASERSIST"/>
</dbReference>
<comment type="caution">
    <text evidence="7">The sequence shown here is derived from an EMBL/GenBank/DDBJ whole genome shotgun (WGS) entry which is preliminary data.</text>
</comment>
<name>A0A7K1USG0_9NOCA</name>
<protein>
    <submittedName>
        <fullName evidence="7">AfsR family transcriptional regulator</fullName>
    </submittedName>
</protein>
<dbReference type="InterPro" id="IPR027417">
    <property type="entry name" value="P-loop_NTPase"/>
</dbReference>
<dbReference type="RefSeq" id="WP_157355590.1">
    <property type="nucleotide sequence ID" value="NZ_WRPP01000001.1"/>
</dbReference>
<feature type="DNA-binding region" description="OmpR/PhoB-type" evidence="5">
    <location>
        <begin position="1"/>
        <end position="94"/>
    </location>
</feature>
<dbReference type="InterPro" id="IPR051677">
    <property type="entry name" value="AfsR-DnrI-RedD_regulator"/>
</dbReference>
<gene>
    <name evidence="7" type="ORF">GPX89_06200</name>
</gene>
<dbReference type="SMART" id="SM00862">
    <property type="entry name" value="Trans_reg_C"/>
    <property type="match status" value="1"/>
</dbReference>
<evidence type="ECO:0000313" key="8">
    <source>
        <dbReference type="Proteomes" id="UP000466794"/>
    </source>
</evidence>
<keyword evidence="8" id="KW-1185">Reference proteome</keyword>
<evidence type="ECO:0000256" key="4">
    <source>
        <dbReference type="ARBA" id="ARBA00023163"/>
    </source>
</evidence>
<dbReference type="SUPFAM" id="SSF48452">
    <property type="entry name" value="TPR-like"/>
    <property type="match status" value="2"/>
</dbReference>
<proteinExistence type="inferred from homology"/>
<dbReference type="Pfam" id="PF00931">
    <property type="entry name" value="NB-ARC"/>
    <property type="match status" value="1"/>
</dbReference>
<keyword evidence="3 5" id="KW-0238">DNA-binding</keyword>
<accession>A0A7K1USG0</accession>
<evidence type="ECO:0000313" key="7">
    <source>
        <dbReference type="EMBL" id="MVU76838.1"/>
    </source>
</evidence>
<dbReference type="Pfam" id="PF03704">
    <property type="entry name" value="BTAD"/>
    <property type="match status" value="1"/>
</dbReference>
<dbReference type="PANTHER" id="PTHR35807:SF1">
    <property type="entry name" value="TRANSCRIPTIONAL REGULATOR REDD"/>
    <property type="match status" value="1"/>
</dbReference>
<evidence type="ECO:0000256" key="2">
    <source>
        <dbReference type="ARBA" id="ARBA00023015"/>
    </source>
</evidence>